<keyword evidence="7 8" id="KW-0472">Membrane</keyword>
<evidence type="ECO:0000256" key="4">
    <source>
        <dbReference type="ARBA" id="ARBA00022679"/>
    </source>
</evidence>
<sequence length="536" mass="59107">MNLPASPPRPSPWAIDPADPRQMARLTLAYIGLHLLVWTLLPALSHRAPPWDNIEQLVWTQSLQWGYYKHPPAPTWWMYFWTELLGRTVWVTFFAAELSVAAMLVCVWRLALGFTTPLRAFVSVVLTSLVAYHGLRGIMANHNTLQLMPVGLLLWAVLAAVRAPDARRWLQWALVGAAAALTLLSKYSALVWFAVIGVWLLQDARMRSGRAWAPVLLAVVVGLVGVTPHLAWIAESGFASLHYAERSVEEGIAGNRSHWVDLWDFATTQLGRMVPALLGLAWLRWWLRRDAVTARPPAVLNERRFVLFMGLGPLLLTLALGVGGVHLAASWATTFYVFFGLLLLRWVPAVAPARLLRATLVVGVAMELILAGGLALGRGVGVDLLGRAARSNFPAPALAVQLQQVWRQHAHTPLRVLVGETWLAGNVSIHLPSQPLVFIDGDPAHAPWIDTPALARCDLLVLIDRSPGAPEPEATQRQWMARAQTHGQVSMPWTSKPQGPRLTVDWGIARASAPDCAGAQLTTRHSPWSFGKLFNR</sequence>
<keyword evidence="5 8" id="KW-0812">Transmembrane</keyword>
<dbReference type="PANTHER" id="PTHR33908">
    <property type="entry name" value="MANNOSYLTRANSFERASE YKCB-RELATED"/>
    <property type="match status" value="1"/>
</dbReference>
<feature type="transmembrane region" description="Helical" evidence="8">
    <location>
        <begin position="328"/>
        <end position="347"/>
    </location>
</feature>
<feature type="transmembrane region" description="Helical" evidence="8">
    <location>
        <begin position="117"/>
        <end position="135"/>
    </location>
</feature>
<evidence type="ECO:0000256" key="6">
    <source>
        <dbReference type="ARBA" id="ARBA00022989"/>
    </source>
</evidence>
<keyword evidence="2" id="KW-1003">Cell membrane</keyword>
<keyword evidence="4 10" id="KW-0808">Transferase</keyword>
<dbReference type="EMBL" id="JBHLTN010000018">
    <property type="protein sequence ID" value="MFC0592973.1"/>
    <property type="molecule type" value="Genomic_DNA"/>
</dbReference>
<evidence type="ECO:0000256" key="1">
    <source>
        <dbReference type="ARBA" id="ARBA00004651"/>
    </source>
</evidence>
<feature type="transmembrane region" description="Helical" evidence="8">
    <location>
        <begin position="147"/>
        <end position="163"/>
    </location>
</feature>
<evidence type="ECO:0000256" key="2">
    <source>
        <dbReference type="ARBA" id="ARBA00022475"/>
    </source>
</evidence>
<organism evidence="10 11">
    <name type="scientific">Ottowia pentelensis</name>
    <dbReference type="NCBI Taxonomy" id="511108"/>
    <lineage>
        <taxon>Bacteria</taxon>
        <taxon>Pseudomonadati</taxon>
        <taxon>Pseudomonadota</taxon>
        <taxon>Betaproteobacteria</taxon>
        <taxon>Burkholderiales</taxon>
        <taxon>Comamonadaceae</taxon>
        <taxon>Ottowia</taxon>
    </lineage>
</organism>
<evidence type="ECO:0000256" key="3">
    <source>
        <dbReference type="ARBA" id="ARBA00022676"/>
    </source>
</evidence>
<feature type="transmembrane region" description="Helical" evidence="8">
    <location>
        <begin position="359"/>
        <end position="377"/>
    </location>
</feature>
<keyword evidence="11" id="KW-1185">Reference proteome</keyword>
<dbReference type="EC" id="2.4.-.-" evidence="10"/>
<evidence type="ECO:0000313" key="10">
    <source>
        <dbReference type="EMBL" id="MFC0592973.1"/>
    </source>
</evidence>
<feature type="transmembrane region" description="Helical" evidence="8">
    <location>
        <begin position="305"/>
        <end position="322"/>
    </location>
</feature>
<evidence type="ECO:0000256" key="7">
    <source>
        <dbReference type="ARBA" id="ARBA00023136"/>
    </source>
</evidence>
<proteinExistence type="predicted"/>
<dbReference type="PANTHER" id="PTHR33908:SF9">
    <property type="entry name" value="BLL5595 PROTEIN"/>
    <property type="match status" value="1"/>
</dbReference>
<evidence type="ECO:0000256" key="5">
    <source>
        <dbReference type="ARBA" id="ARBA00022692"/>
    </source>
</evidence>
<dbReference type="InterPro" id="IPR050297">
    <property type="entry name" value="LipidA_mod_glycosyltrf_83"/>
</dbReference>
<comment type="subcellular location">
    <subcellularLocation>
        <location evidence="1">Cell membrane</location>
        <topology evidence="1">Multi-pass membrane protein</topology>
    </subcellularLocation>
</comment>
<comment type="caution">
    <text evidence="10">The sequence shown here is derived from an EMBL/GenBank/DDBJ whole genome shotgun (WGS) entry which is preliminary data.</text>
</comment>
<dbReference type="Proteomes" id="UP001589834">
    <property type="component" value="Unassembled WGS sequence"/>
</dbReference>
<protein>
    <submittedName>
        <fullName evidence="10">Glycosyltransferase family 39 protein</fullName>
        <ecNumber evidence="10">2.4.-.-</ecNumber>
    </submittedName>
</protein>
<reference evidence="10 11" key="1">
    <citation type="submission" date="2024-09" db="EMBL/GenBank/DDBJ databases">
        <authorList>
            <person name="Sun Q."/>
            <person name="Mori K."/>
        </authorList>
    </citation>
    <scope>NUCLEOTIDE SEQUENCE [LARGE SCALE GENOMIC DNA]</scope>
    <source>
        <strain evidence="10 11">NCAIM B.02336</strain>
    </source>
</reference>
<dbReference type="InterPro" id="IPR038731">
    <property type="entry name" value="RgtA/B/C-like"/>
</dbReference>
<evidence type="ECO:0000259" key="9">
    <source>
        <dbReference type="Pfam" id="PF13231"/>
    </source>
</evidence>
<dbReference type="RefSeq" id="WP_377482808.1">
    <property type="nucleotide sequence ID" value="NZ_JBHLTN010000018.1"/>
</dbReference>
<feature type="transmembrane region" description="Helical" evidence="8">
    <location>
        <begin position="23"/>
        <end position="41"/>
    </location>
</feature>
<dbReference type="Pfam" id="PF13231">
    <property type="entry name" value="PMT_2"/>
    <property type="match status" value="1"/>
</dbReference>
<feature type="transmembrane region" description="Helical" evidence="8">
    <location>
        <begin position="169"/>
        <end position="201"/>
    </location>
</feature>
<dbReference type="GO" id="GO:0016757">
    <property type="term" value="F:glycosyltransferase activity"/>
    <property type="evidence" value="ECO:0007669"/>
    <property type="project" value="UniProtKB-KW"/>
</dbReference>
<feature type="domain" description="Glycosyltransferase RgtA/B/C/D-like" evidence="9">
    <location>
        <begin position="69"/>
        <end position="232"/>
    </location>
</feature>
<feature type="transmembrane region" description="Helical" evidence="8">
    <location>
        <begin position="88"/>
        <end position="111"/>
    </location>
</feature>
<name>A0ABV6PV90_9BURK</name>
<feature type="transmembrane region" description="Helical" evidence="8">
    <location>
        <begin position="213"/>
        <end position="234"/>
    </location>
</feature>
<gene>
    <name evidence="10" type="ORF">ACFFGG_10415</name>
</gene>
<keyword evidence="6 8" id="KW-1133">Transmembrane helix</keyword>
<keyword evidence="3 10" id="KW-0328">Glycosyltransferase</keyword>
<evidence type="ECO:0000313" key="11">
    <source>
        <dbReference type="Proteomes" id="UP001589834"/>
    </source>
</evidence>
<accession>A0ABV6PV90</accession>
<evidence type="ECO:0000256" key="8">
    <source>
        <dbReference type="SAM" id="Phobius"/>
    </source>
</evidence>